<organism evidence="1 2">
    <name type="scientific">Muraenolepis orangiensis</name>
    <name type="common">Patagonian moray cod</name>
    <dbReference type="NCBI Taxonomy" id="630683"/>
    <lineage>
        <taxon>Eukaryota</taxon>
        <taxon>Metazoa</taxon>
        <taxon>Chordata</taxon>
        <taxon>Craniata</taxon>
        <taxon>Vertebrata</taxon>
        <taxon>Euteleostomi</taxon>
        <taxon>Actinopterygii</taxon>
        <taxon>Neopterygii</taxon>
        <taxon>Teleostei</taxon>
        <taxon>Neoteleostei</taxon>
        <taxon>Acanthomorphata</taxon>
        <taxon>Zeiogadaria</taxon>
        <taxon>Gadariae</taxon>
        <taxon>Gadiformes</taxon>
        <taxon>Muraenolepidoidei</taxon>
        <taxon>Muraenolepididae</taxon>
        <taxon>Muraenolepis</taxon>
    </lineage>
</organism>
<name>A0A9Q0E197_9TELE</name>
<sequence>MGRKKIQITRIMDERNRQGLSPWPRGAALLPSWTLCCWPSVWRPAVSLIELIRADSRSGPGPSRASAL</sequence>
<comment type="caution">
    <text evidence="1">The sequence shown here is derived from an EMBL/GenBank/DDBJ whole genome shotgun (WGS) entry which is preliminary data.</text>
</comment>
<accession>A0A9Q0E197</accession>
<dbReference type="OrthoDB" id="10067438at2759"/>
<proteinExistence type="predicted"/>
<dbReference type="Proteomes" id="UP001148018">
    <property type="component" value="Unassembled WGS sequence"/>
</dbReference>
<gene>
    <name evidence="1" type="ORF">NHX12_002676</name>
</gene>
<feature type="non-terminal residue" evidence="1">
    <location>
        <position position="1"/>
    </location>
</feature>
<protein>
    <submittedName>
        <fullName evidence="1">Uncharacterized protein</fullName>
    </submittedName>
</protein>
<evidence type="ECO:0000313" key="2">
    <source>
        <dbReference type="Proteomes" id="UP001148018"/>
    </source>
</evidence>
<evidence type="ECO:0000313" key="1">
    <source>
        <dbReference type="EMBL" id="KAJ3596267.1"/>
    </source>
</evidence>
<dbReference type="AlphaFoldDB" id="A0A9Q0E197"/>
<reference evidence="1" key="1">
    <citation type="submission" date="2022-07" db="EMBL/GenBank/DDBJ databases">
        <title>Chromosome-level genome of Muraenolepis orangiensis.</title>
        <authorList>
            <person name="Kim J."/>
        </authorList>
    </citation>
    <scope>NUCLEOTIDE SEQUENCE</scope>
    <source>
        <strain evidence="1">KU_S4_2022</strain>
        <tissue evidence="1">Muscle</tissue>
    </source>
</reference>
<dbReference type="EMBL" id="JANIIK010000110">
    <property type="protein sequence ID" value="KAJ3596267.1"/>
    <property type="molecule type" value="Genomic_DNA"/>
</dbReference>
<keyword evidence="2" id="KW-1185">Reference proteome</keyword>